<proteinExistence type="predicted"/>
<feature type="region of interest" description="Disordered" evidence="1">
    <location>
        <begin position="22"/>
        <end position="64"/>
    </location>
</feature>
<feature type="compositionally biased region" description="Basic and acidic residues" evidence="1">
    <location>
        <begin position="43"/>
        <end position="52"/>
    </location>
</feature>
<evidence type="ECO:0000256" key="1">
    <source>
        <dbReference type="SAM" id="MobiDB-lite"/>
    </source>
</evidence>
<feature type="region of interest" description="Disordered" evidence="1">
    <location>
        <begin position="248"/>
        <end position="271"/>
    </location>
</feature>
<keyword evidence="3" id="KW-1185">Reference proteome</keyword>
<accession>A0A1R1YEC7</accession>
<feature type="compositionally biased region" description="Polar residues" evidence="1">
    <location>
        <begin position="455"/>
        <end position="464"/>
    </location>
</feature>
<sequence length="611" mass="68102">MSQEYQLNFAVDGVLGLDDDGSVPTKIVSDNNNNEAQNGNINEKTKPHESSRQKNATFTPKNSEGKDFYEVIGSGHKPLRTITQNSYPISENYVFDTSVFNQESLEDLVNLAFFSGNDFSKTGIVTNVDNKKYFKGPDFLAKLSTTNFKADTHHNSNTFELKDKSKRINFTRKKVLLNKVSNPELLGVYGGYQPEAMDFEKKLNYVAELSMECSVVIQSKTNSFNSSGNAFEAVKPLNDHTSVKSIEIKDSSDLKNSDPKTPSIDEDSGSSSDLCALKDLISSKDKLSSKSASKDNNELDVSGKIDIHDDKKKEAIEVNHKGSVISNIISIEKSKSEISTKPNVSEEESIPDVAAKNSENSTEENKLAVKPSDTIGHETKLSEENSTEIEDKNKSKNDEVKVLSSVIIEKENVSENREVAKEIKSADISEEISSKTKSDNIKLVTQDTDKIIETGATSMESQNNQEREALLDSQRFNTSEKVKKIPLNDTEDDAPIQRKEKTGNTDSQELNNRKSGVFEVVNKMVLKSYNTIRKSKSANVRNSLNQEKPKVLQKTGTVSKFSFIQFSSTPESDDADISKRKNIFKNSSVVDFTKSLKSRTMRRYQKTRDAL</sequence>
<name>A0A1R1YEC7_9FUNG</name>
<feature type="compositionally biased region" description="Low complexity" evidence="1">
    <location>
        <begin position="31"/>
        <end position="42"/>
    </location>
</feature>
<comment type="caution">
    <text evidence="2">The sequence shown here is derived from an EMBL/GenBank/DDBJ whole genome shotgun (WGS) entry which is preliminary data.</text>
</comment>
<dbReference type="OrthoDB" id="5576347at2759"/>
<reference evidence="2 3" key="1">
    <citation type="submission" date="2017-01" db="EMBL/GenBank/DDBJ databases">
        <authorList>
            <person name="Mah S.A."/>
            <person name="Swanson W.J."/>
            <person name="Moy G.W."/>
            <person name="Vacquier V.D."/>
        </authorList>
    </citation>
    <scope>NUCLEOTIDE SEQUENCE [LARGE SCALE GENOMIC DNA]</scope>
    <source>
        <strain evidence="2 3">GSMNP</strain>
    </source>
</reference>
<organism evidence="2 3">
    <name type="scientific">Smittium culicis</name>
    <dbReference type="NCBI Taxonomy" id="133412"/>
    <lineage>
        <taxon>Eukaryota</taxon>
        <taxon>Fungi</taxon>
        <taxon>Fungi incertae sedis</taxon>
        <taxon>Zoopagomycota</taxon>
        <taxon>Kickxellomycotina</taxon>
        <taxon>Harpellomycetes</taxon>
        <taxon>Harpellales</taxon>
        <taxon>Legeriomycetaceae</taxon>
        <taxon>Smittium</taxon>
    </lineage>
</organism>
<feature type="compositionally biased region" description="Polar residues" evidence="1">
    <location>
        <begin position="53"/>
        <end position="62"/>
    </location>
</feature>
<dbReference type="EMBL" id="LSSN01000195">
    <property type="protein sequence ID" value="OMJ25288.1"/>
    <property type="molecule type" value="Genomic_DNA"/>
</dbReference>
<gene>
    <name evidence="2" type="ORF">AYI70_g993</name>
</gene>
<feature type="region of interest" description="Disordered" evidence="1">
    <location>
        <begin position="455"/>
        <end position="511"/>
    </location>
</feature>
<feature type="region of interest" description="Disordered" evidence="1">
    <location>
        <begin position="336"/>
        <end position="398"/>
    </location>
</feature>
<protein>
    <submittedName>
        <fullName evidence="2">Uncharacterized protein</fullName>
    </submittedName>
</protein>
<dbReference type="AlphaFoldDB" id="A0A1R1YEC7"/>
<feature type="compositionally biased region" description="Basic and acidic residues" evidence="1">
    <location>
        <begin position="248"/>
        <end position="258"/>
    </location>
</feature>
<feature type="compositionally biased region" description="Basic and acidic residues" evidence="1">
    <location>
        <begin position="375"/>
        <end position="398"/>
    </location>
</feature>
<evidence type="ECO:0000313" key="3">
    <source>
        <dbReference type="Proteomes" id="UP000187283"/>
    </source>
</evidence>
<evidence type="ECO:0000313" key="2">
    <source>
        <dbReference type="EMBL" id="OMJ25288.1"/>
    </source>
</evidence>
<dbReference type="Proteomes" id="UP000187283">
    <property type="component" value="Unassembled WGS sequence"/>
</dbReference>